<dbReference type="PANTHER" id="PTHR15588:SF8">
    <property type="entry name" value="U6 SNRNA-ASSOCIATED SM-LIKE PROTEIN LSM1"/>
    <property type="match status" value="1"/>
</dbReference>
<dbReference type="GO" id="GO:0006397">
    <property type="term" value="P:mRNA processing"/>
    <property type="evidence" value="ECO:0007669"/>
    <property type="project" value="UniProtKB-UniRule"/>
</dbReference>
<dbReference type="SMART" id="SM00651">
    <property type="entry name" value="Sm"/>
    <property type="match status" value="1"/>
</dbReference>
<comment type="function">
    <text evidence="6">Component of the cytoplasmic LSM1-LSM7 complex which is involved in mRNA degradation.</text>
</comment>
<evidence type="ECO:0000256" key="3">
    <source>
        <dbReference type="ARBA" id="ARBA00022664"/>
    </source>
</evidence>
<dbReference type="InterPro" id="IPR047575">
    <property type="entry name" value="Sm"/>
</dbReference>
<dbReference type="GO" id="GO:0003729">
    <property type="term" value="F:mRNA binding"/>
    <property type="evidence" value="ECO:0007669"/>
    <property type="project" value="TreeGrafter"/>
</dbReference>
<dbReference type="InterPro" id="IPR034104">
    <property type="entry name" value="Lsm1"/>
</dbReference>
<proteinExistence type="inferred from homology"/>
<dbReference type="EMBL" id="BDRX01000107">
    <property type="protein sequence ID" value="GBF97769.1"/>
    <property type="molecule type" value="Genomic_DNA"/>
</dbReference>
<organism evidence="9 10">
    <name type="scientific">Raphidocelis subcapitata</name>
    <dbReference type="NCBI Taxonomy" id="307507"/>
    <lineage>
        <taxon>Eukaryota</taxon>
        <taxon>Viridiplantae</taxon>
        <taxon>Chlorophyta</taxon>
        <taxon>core chlorophytes</taxon>
        <taxon>Chlorophyceae</taxon>
        <taxon>CS clade</taxon>
        <taxon>Sphaeropleales</taxon>
        <taxon>Selenastraceae</taxon>
        <taxon>Raphidocelis</taxon>
    </lineage>
</organism>
<feature type="compositionally biased region" description="Pro residues" evidence="7">
    <location>
        <begin position="11"/>
        <end position="29"/>
    </location>
</feature>
<feature type="region of interest" description="Disordered" evidence="7">
    <location>
        <begin position="1"/>
        <end position="29"/>
    </location>
</feature>
<dbReference type="GO" id="GO:0000932">
    <property type="term" value="C:P-body"/>
    <property type="evidence" value="ECO:0007669"/>
    <property type="project" value="UniProtKB-SubCell"/>
</dbReference>
<dbReference type="PANTHER" id="PTHR15588">
    <property type="entry name" value="LSM1"/>
    <property type="match status" value="1"/>
</dbReference>
<dbReference type="GO" id="GO:1990904">
    <property type="term" value="C:ribonucleoprotein complex"/>
    <property type="evidence" value="ECO:0007669"/>
    <property type="project" value="UniProtKB-KW"/>
</dbReference>
<keyword evidence="2 6" id="KW-0963">Cytoplasm</keyword>
<dbReference type="InParanoid" id="A0A2V0PE30"/>
<name>A0A2V0PE30_9CHLO</name>
<dbReference type="InterPro" id="IPR010920">
    <property type="entry name" value="LSM_dom_sf"/>
</dbReference>
<comment type="similarity">
    <text evidence="1 6">Belongs to the snRNP Sm proteins family.</text>
</comment>
<evidence type="ECO:0000259" key="8">
    <source>
        <dbReference type="PROSITE" id="PS52002"/>
    </source>
</evidence>
<dbReference type="GO" id="GO:0000290">
    <property type="term" value="P:deadenylation-dependent decapping of nuclear-transcribed mRNA"/>
    <property type="evidence" value="ECO:0007669"/>
    <property type="project" value="TreeGrafter"/>
</dbReference>
<evidence type="ECO:0000313" key="10">
    <source>
        <dbReference type="Proteomes" id="UP000247498"/>
    </source>
</evidence>
<dbReference type="GO" id="GO:1990726">
    <property type="term" value="C:Lsm1-7-Pat1 complex"/>
    <property type="evidence" value="ECO:0007669"/>
    <property type="project" value="TreeGrafter"/>
</dbReference>
<evidence type="ECO:0000256" key="6">
    <source>
        <dbReference type="RuleBase" id="RU365047"/>
    </source>
</evidence>
<dbReference type="OrthoDB" id="10263346at2759"/>
<accession>A0A2V0PE30</accession>
<dbReference type="AlphaFoldDB" id="A0A2V0PE30"/>
<dbReference type="Pfam" id="PF01423">
    <property type="entry name" value="LSM"/>
    <property type="match status" value="1"/>
</dbReference>
<evidence type="ECO:0000256" key="1">
    <source>
        <dbReference type="ARBA" id="ARBA00006850"/>
    </source>
</evidence>
<evidence type="ECO:0000313" key="9">
    <source>
        <dbReference type="EMBL" id="GBF97769.1"/>
    </source>
</evidence>
<keyword evidence="10" id="KW-1185">Reference proteome</keyword>
<reference evidence="9 10" key="1">
    <citation type="journal article" date="2018" name="Sci. Rep.">
        <title>Raphidocelis subcapitata (=Pseudokirchneriella subcapitata) provides an insight into genome evolution and environmental adaptations in the Sphaeropleales.</title>
        <authorList>
            <person name="Suzuki S."/>
            <person name="Yamaguchi H."/>
            <person name="Nakajima N."/>
            <person name="Kawachi M."/>
        </authorList>
    </citation>
    <scope>NUCLEOTIDE SEQUENCE [LARGE SCALE GENOMIC DNA]</scope>
    <source>
        <strain evidence="9 10">NIES-35</strain>
    </source>
</reference>
<keyword evidence="4 6" id="KW-0694">RNA-binding</keyword>
<evidence type="ECO:0000256" key="2">
    <source>
        <dbReference type="ARBA" id="ARBA00022490"/>
    </source>
</evidence>
<comment type="caution">
    <text evidence="9">The sequence shown here is derived from an EMBL/GenBank/DDBJ whole genome shotgun (WGS) entry which is preliminary data.</text>
</comment>
<comment type="subcellular location">
    <subcellularLocation>
        <location evidence="6">Cytoplasm</location>
    </subcellularLocation>
    <subcellularLocation>
        <location evidence="6">Cytoplasm</location>
        <location evidence="6">P-body</location>
    </subcellularLocation>
</comment>
<dbReference type="InterPro" id="IPR044642">
    <property type="entry name" value="PTHR15588"/>
</dbReference>
<dbReference type="Gene3D" id="2.30.30.100">
    <property type="match status" value="1"/>
</dbReference>
<dbReference type="InterPro" id="IPR001163">
    <property type="entry name" value="Sm_dom_euk/arc"/>
</dbReference>
<evidence type="ECO:0000256" key="4">
    <source>
        <dbReference type="ARBA" id="ARBA00022884"/>
    </source>
</evidence>
<comment type="subunit">
    <text evidence="6">Component of the heptameric LSM1-LSM7 complex that forms a seven-membered ring structure with a donut shape.</text>
</comment>
<protein>
    <recommendedName>
        <fullName evidence="6">U6 snRNA-associated Sm-like protein LSm1</fullName>
    </recommendedName>
</protein>
<keyword evidence="5 6" id="KW-0687">Ribonucleoprotein</keyword>
<feature type="domain" description="Sm" evidence="8">
    <location>
        <begin position="28"/>
        <end position="103"/>
    </location>
</feature>
<dbReference type="CDD" id="cd01728">
    <property type="entry name" value="LSm1"/>
    <property type="match status" value="1"/>
</dbReference>
<evidence type="ECO:0000256" key="7">
    <source>
        <dbReference type="SAM" id="MobiDB-lite"/>
    </source>
</evidence>
<dbReference type="FunCoup" id="A0A2V0PE30">
    <property type="interactions" value="2056"/>
</dbReference>
<keyword evidence="3 6" id="KW-0507">mRNA processing</keyword>
<sequence>MAAPLPLGGGAPPPQPGPLGPPQLDYPPPGTALVEELDKKLLIQLRDGRKIIGVLRSFDQFANLVLEEAVERIIVGARYSDVPLGMYLLRGENLVLMGQLDPNHEAPPGMEAVSEAAIREALRAEREEARIKGTMRGRFDFLELE</sequence>
<gene>
    <name evidence="6" type="primary">LSM1</name>
    <name evidence="9" type="ORF">Rsub_10194</name>
</gene>
<dbReference type="STRING" id="307507.A0A2V0PE30"/>
<dbReference type="SUPFAM" id="SSF50182">
    <property type="entry name" value="Sm-like ribonucleoproteins"/>
    <property type="match status" value="1"/>
</dbReference>
<evidence type="ECO:0000256" key="5">
    <source>
        <dbReference type="ARBA" id="ARBA00023274"/>
    </source>
</evidence>
<dbReference type="Proteomes" id="UP000247498">
    <property type="component" value="Unassembled WGS sequence"/>
</dbReference>
<dbReference type="PROSITE" id="PS52002">
    <property type="entry name" value="SM"/>
    <property type="match status" value="1"/>
</dbReference>